<gene>
    <name evidence="1" type="ORF">MM415B07037_0003</name>
</gene>
<dbReference type="EMBL" id="MT143448">
    <property type="protein sequence ID" value="QJA96942.1"/>
    <property type="molecule type" value="Genomic_DNA"/>
</dbReference>
<sequence>MEGMTTEITESWYDSLIEDCRDIVVEHEFASRWALVEGYHTLGSRILSENDNFERSQIYGQDIVQRIAISLGKRPRTIYYAVKFASLYPDLNLLNEGKNLSWSHLINKYLTAGEDKPVKITPTEMIRQIKQLLQHEWQEAYQDHLLFQSVASTDKCDFIRYLQDQVERITG</sequence>
<protein>
    <submittedName>
        <fullName evidence="1">Uncharacterized protein</fullName>
    </submittedName>
</protein>
<organism evidence="1">
    <name type="scientific">viral metagenome</name>
    <dbReference type="NCBI Taxonomy" id="1070528"/>
    <lineage>
        <taxon>unclassified sequences</taxon>
        <taxon>metagenomes</taxon>
        <taxon>organismal metagenomes</taxon>
    </lineage>
</organism>
<accession>A0A6M3LTX9</accession>
<proteinExistence type="predicted"/>
<evidence type="ECO:0000313" key="1">
    <source>
        <dbReference type="EMBL" id="QJA96942.1"/>
    </source>
</evidence>
<dbReference type="AlphaFoldDB" id="A0A6M3LTX9"/>
<reference evidence="1" key="1">
    <citation type="submission" date="2020-03" db="EMBL/GenBank/DDBJ databases">
        <title>The deep terrestrial virosphere.</title>
        <authorList>
            <person name="Holmfeldt K."/>
            <person name="Nilsson E."/>
            <person name="Simone D."/>
            <person name="Lopez-Fernandez M."/>
            <person name="Wu X."/>
            <person name="de Brujin I."/>
            <person name="Lundin D."/>
            <person name="Andersson A."/>
            <person name="Bertilsson S."/>
            <person name="Dopson M."/>
        </authorList>
    </citation>
    <scope>NUCLEOTIDE SEQUENCE</scope>
    <source>
        <strain evidence="1">MM415B07037</strain>
    </source>
</reference>
<name>A0A6M3LTX9_9ZZZZ</name>